<evidence type="ECO:0000313" key="10">
    <source>
        <dbReference type="EMBL" id="OBX38088.1"/>
    </source>
</evidence>
<dbReference type="InterPro" id="IPR005715">
    <property type="entry name" value="Glu_5kinase/COase_Synthase"/>
</dbReference>
<comment type="subcellular location">
    <subcellularLocation>
        <location evidence="8">Cytoplasm</location>
    </subcellularLocation>
</comment>
<keyword evidence="5 8" id="KW-0547">Nucleotide-binding</keyword>
<dbReference type="FunFam" id="3.40.1160.10:FF:000018">
    <property type="entry name" value="Glutamate 5-kinase"/>
    <property type="match status" value="1"/>
</dbReference>
<comment type="similarity">
    <text evidence="8">Belongs to the glutamate 5-kinase family.</text>
</comment>
<dbReference type="InterPro" id="IPR041739">
    <property type="entry name" value="G5K_ProB"/>
</dbReference>
<keyword evidence="3 8" id="KW-0641">Proline biosynthesis</keyword>
<dbReference type="NCBIfam" id="TIGR01027">
    <property type="entry name" value="proB"/>
    <property type="match status" value="1"/>
</dbReference>
<protein>
    <recommendedName>
        <fullName evidence="8">Glutamate 5-kinase</fullName>
        <ecNumber evidence="8">2.7.2.11</ecNumber>
    </recommendedName>
    <alternativeName>
        <fullName evidence="8">Gamma-glutamyl kinase</fullName>
        <shortName evidence="8">GK</shortName>
    </alternativeName>
</protein>
<dbReference type="InterPro" id="IPR019797">
    <property type="entry name" value="Glutamate_5-kinase_CS"/>
</dbReference>
<keyword evidence="2 8" id="KW-0028">Amino-acid biosynthesis</keyword>
<dbReference type="Pfam" id="PF00696">
    <property type="entry name" value="AA_kinase"/>
    <property type="match status" value="1"/>
</dbReference>
<dbReference type="PATRIC" id="fig|2746.7.peg.2534"/>
<keyword evidence="6 8" id="KW-0418">Kinase</keyword>
<accession>A0A1B8P772</accession>
<keyword evidence="1 8" id="KW-0963">Cytoplasm</keyword>
<dbReference type="InterPro" id="IPR036974">
    <property type="entry name" value="PUA_sf"/>
</dbReference>
<dbReference type="InterPro" id="IPR015947">
    <property type="entry name" value="PUA-like_sf"/>
</dbReference>
<evidence type="ECO:0000256" key="5">
    <source>
        <dbReference type="ARBA" id="ARBA00022741"/>
    </source>
</evidence>
<evidence type="ECO:0000256" key="8">
    <source>
        <dbReference type="HAMAP-Rule" id="MF_00456"/>
    </source>
</evidence>
<dbReference type="Gene3D" id="2.30.130.10">
    <property type="entry name" value="PUA domain"/>
    <property type="match status" value="1"/>
</dbReference>
<dbReference type="PROSITE" id="PS00902">
    <property type="entry name" value="GLUTAMATE_5_KINASE"/>
    <property type="match status" value="1"/>
</dbReference>
<comment type="catalytic activity">
    <reaction evidence="8">
        <text>L-glutamate + ATP = L-glutamyl 5-phosphate + ADP</text>
        <dbReference type="Rhea" id="RHEA:14877"/>
        <dbReference type="ChEBI" id="CHEBI:29985"/>
        <dbReference type="ChEBI" id="CHEBI:30616"/>
        <dbReference type="ChEBI" id="CHEBI:58274"/>
        <dbReference type="ChEBI" id="CHEBI:456216"/>
        <dbReference type="EC" id="2.7.2.11"/>
    </reaction>
</comment>
<dbReference type="InterPro" id="IPR002478">
    <property type="entry name" value="PUA"/>
</dbReference>
<dbReference type="PRINTS" id="PR00474">
    <property type="entry name" value="GLU5KINASE"/>
</dbReference>
<dbReference type="Gene3D" id="3.40.1160.10">
    <property type="entry name" value="Acetylglutamate kinase-like"/>
    <property type="match status" value="2"/>
</dbReference>
<evidence type="ECO:0000259" key="9">
    <source>
        <dbReference type="SMART" id="SM00359"/>
    </source>
</evidence>
<dbReference type="InterPro" id="IPR001048">
    <property type="entry name" value="Asp/Glu/Uridylate_kinase"/>
</dbReference>
<dbReference type="HAMAP" id="MF_00456">
    <property type="entry name" value="ProB"/>
    <property type="match status" value="1"/>
</dbReference>
<dbReference type="PANTHER" id="PTHR43654:SF1">
    <property type="entry name" value="ISOPENTENYL PHOSPHATE KINASE"/>
    <property type="match status" value="1"/>
</dbReference>
<comment type="function">
    <text evidence="8">Catalyzes the transfer of a phosphate group to glutamate to form L-glutamate 5-phosphate.</text>
</comment>
<dbReference type="EC" id="2.7.2.11" evidence="8"/>
<dbReference type="GO" id="GO:0004349">
    <property type="term" value="F:glutamate 5-kinase activity"/>
    <property type="evidence" value="ECO:0007669"/>
    <property type="project" value="UniProtKB-UniRule"/>
</dbReference>
<proteinExistence type="inferred from homology"/>
<dbReference type="UniPathway" id="UPA00098">
    <property type="reaction ID" value="UER00359"/>
</dbReference>
<dbReference type="SMART" id="SM00359">
    <property type="entry name" value="PUA"/>
    <property type="match status" value="1"/>
</dbReference>
<reference evidence="10 11" key="1">
    <citation type="submission" date="2016-06" db="EMBL/GenBank/DDBJ databases">
        <title>Genome sequence of halotolerant plant growth promoting strain of Halomonas elongata HEK1 isolated from salterns of Rann of Kutch, Gujarat, India.</title>
        <authorList>
            <person name="Gaba S."/>
            <person name="Singh R.N."/>
            <person name="Abrol S."/>
            <person name="Kaushik R."/>
            <person name="Saxena A.K."/>
        </authorList>
    </citation>
    <scope>NUCLEOTIDE SEQUENCE [LARGE SCALE GENOMIC DNA]</scope>
    <source>
        <strain evidence="10 11">HEK1</strain>
    </source>
</reference>
<feature type="domain" description="PUA" evidence="9">
    <location>
        <begin position="288"/>
        <end position="363"/>
    </location>
</feature>
<dbReference type="CDD" id="cd04242">
    <property type="entry name" value="AAK_G5K_ProB"/>
    <property type="match status" value="1"/>
</dbReference>
<dbReference type="GO" id="GO:0005524">
    <property type="term" value="F:ATP binding"/>
    <property type="evidence" value="ECO:0007669"/>
    <property type="project" value="UniProtKB-KW"/>
</dbReference>
<sequence>MDDLEQVPDREALKRMRRVVVKIGSALLTNDGRGLDEPAIGGWVDEIAELHRRGIEVVLVSSGAVAAGMVRLGWQTRPSEVHALQAAAAVGQNGLTECYEGHFARHGLTTAQILLTHDDLSNRKRYLNARSALRTLVGLGVVPVVNENDTVVTDEIRFGDNDTLGALVANLLEADALVILTDQEGLFDADPRHDPNARLITEGRADDPRLAEVAGGGGALGRGGMSTKVRAARLAARSGAVTVIASGRQRDVLGRLVAGERLGTLLMPERAPMAARKRWLAGQLQVRGNLTLDDGAVKVLRDSGSSLLPVGVKSVSGDFVRGDMVLCVDEQGQRVAKGWSIMVSMKCVACSASPVIASRRSSATWSRRSSYTATTWSSCKESAAPRQAGMASRGMIGCAILSDTARKRLRHIARSAGWPGRRGFFYFPVGSICY</sequence>
<dbReference type="Proteomes" id="UP000092504">
    <property type="component" value="Unassembled WGS sequence"/>
</dbReference>
<evidence type="ECO:0000256" key="6">
    <source>
        <dbReference type="ARBA" id="ARBA00022777"/>
    </source>
</evidence>
<dbReference type="InterPro" id="IPR036393">
    <property type="entry name" value="AceGlu_kinase-like_sf"/>
</dbReference>
<feature type="binding site" evidence="8">
    <location>
        <begin position="181"/>
        <end position="182"/>
    </location>
    <ligand>
        <name>ATP</name>
        <dbReference type="ChEBI" id="CHEBI:30616"/>
    </ligand>
</feature>
<dbReference type="SUPFAM" id="SSF88697">
    <property type="entry name" value="PUA domain-like"/>
    <property type="match status" value="1"/>
</dbReference>
<evidence type="ECO:0000256" key="4">
    <source>
        <dbReference type="ARBA" id="ARBA00022679"/>
    </source>
</evidence>
<keyword evidence="7 8" id="KW-0067">ATP-binding</keyword>
<evidence type="ECO:0000256" key="2">
    <source>
        <dbReference type="ARBA" id="ARBA00022605"/>
    </source>
</evidence>
<dbReference type="GO" id="GO:0005829">
    <property type="term" value="C:cytosol"/>
    <property type="evidence" value="ECO:0007669"/>
    <property type="project" value="TreeGrafter"/>
</dbReference>
<dbReference type="PROSITE" id="PS50890">
    <property type="entry name" value="PUA"/>
    <property type="match status" value="1"/>
</dbReference>
<dbReference type="CDD" id="cd21157">
    <property type="entry name" value="PUA_G5K"/>
    <property type="match status" value="1"/>
</dbReference>
<dbReference type="AlphaFoldDB" id="A0A1B8P772"/>
<feature type="binding site" evidence="8">
    <location>
        <position position="62"/>
    </location>
    <ligand>
        <name>substrate</name>
    </ligand>
</feature>
<dbReference type="GO" id="GO:0003723">
    <property type="term" value="F:RNA binding"/>
    <property type="evidence" value="ECO:0007669"/>
    <property type="project" value="InterPro"/>
</dbReference>
<comment type="caution">
    <text evidence="8">Lacks conserved residue(s) required for the propagation of feature annotation.</text>
</comment>
<feature type="binding site" evidence="8">
    <location>
        <position position="161"/>
    </location>
    <ligand>
        <name>substrate</name>
    </ligand>
</feature>
<evidence type="ECO:0000256" key="1">
    <source>
        <dbReference type="ARBA" id="ARBA00022490"/>
    </source>
</evidence>
<comment type="caution">
    <text evidence="10">The sequence shown here is derived from an EMBL/GenBank/DDBJ whole genome shotgun (WGS) entry which is preliminary data.</text>
</comment>
<gene>
    <name evidence="8 10" type="primary">proB</name>
    <name evidence="10" type="ORF">A8U91_02473</name>
</gene>
<feature type="binding site" evidence="8">
    <location>
        <position position="149"/>
    </location>
    <ligand>
        <name>substrate</name>
    </ligand>
</feature>
<organism evidence="10 11">
    <name type="scientific">Halomonas elongata</name>
    <dbReference type="NCBI Taxonomy" id="2746"/>
    <lineage>
        <taxon>Bacteria</taxon>
        <taxon>Pseudomonadati</taxon>
        <taxon>Pseudomonadota</taxon>
        <taxon>Gammaproteobacteria</taxon>
        <taxon>Oceanospirillales</taxon>
        <taxon>Halomonadaceae</taxon>
        <taxon>Halomonas</taxon>
    </lineage>
</organism>
<comment type="pathway">
    <text evidence="8">Amino-acid biosynthesis; L-proline biosynthesis; L-glutamate 5-semialdehyde from L-glutamate: step 1/2.</text>
</comment>
<keyword evidence="4 8" id="KW-0808">Transferase</keyword>
<dbReference type="SUPFAM" id="SSF53633">
    <property type="entry name" value="Carbamate kinase-like"/>
    <property type="match status" value="1"/>
</dbReference>
<dbReference type="InterPro" id="IPR001057">
    <property type="entry name" value="Glu/AcGlu_kinase"/>
</dbReference>
<dbReference type="EMBL" id="MAJD01000001">
    <property type="protein sequence ID" value="OBX38088.1"/>
    <property type="molecule type" value="Genomic_DNA"/>
</dbReference>
<dbReference type="Pfam" id="PF01472">
    <property type="entry name" value="PUA"/>
    <property type="match status" value="1"/>
</dbReference>
<dbReference type="PANTHER" id="PTHR43654">
    <property type="entry name" value="GLUTAMATE 5-KINASE"/>
    <property type="match status" value="1"/>
</dbReference>
<evidence type="ECO:0000313" key="11">
    <source>
        <dbReference type="Proteomes" id="UP000092504"/>
    </source>
</evidence>
<evidence type="ECO:0000256" key="7">
    <source>
        <dbReference type="ARBA" id="ARBA00022840"/>
    </source>
</evidence>
<name>A0A1B8P772_HALEL</name>
<feature type="binding site" evidence="8">
    <location>
        <position position="22"/>
    </location>
    <ligand>
        <name>ATP</name>
        <dbReference type="ChEBI" id="CHEBI:30616"/>
    </ligand>
</feature>
<evidence type="ECO:0000256" key="3">
    <source>
        <dbReference type="ARBA" id="ARBA00022650"/>
    </source>
</evidence>
<dbReference type="GO" id="GO:0055129">
    <property type="term" value="P:L-proline biosynthetic process"/>
    <property type="evidence" value="ECO:0007669"/>
    <property type="project" value="UniProtKB-UniRule"/>
</dbReference>